<keyword evidence="3" id="KW-1185">Reference proteome</keyword>
<accession>A0A073HYG7</accession>
<feature type="coiled-coil region" evidence="1">
    <location>
        <begin position="66"/>
        <end position="100"/>
    </location>
</feature>
<dbReference type="Proteomes" id="UP000053232">
    <property type="component" value="Unassembled WGS sequence"/>
</dbReference>
<proteinExistence type="predicted"/>
<evidence type="ECO:0000256" key="1">
    <source>
        <dbReference type="SAM" id="Coils"/>
    </source>
</evidence>
<name>A0A073HYG7_9SPIT</name>
<gene>
    <name evidence="2" type="ORF">OXYTRIMIC_093</name>
</gene>
<sequence length="262" mass="30802">MSKFEINQDPYYACSKCKQQTTTYHIYTDLVSSPRVHKSMDDIMNALQNSLYFYCFTCYRTKILNLNIVQLDINSSQNKVRELQQLNMNLMLKFDEQEIQLSKYSKYSVIPSFIDDELSKQIKFFETKLQEAVKIFSQADFKNKFMKYQESFKQKITGTLKTLGEKLQTFAKSEVDKSMQNVEQLNESYSKIVNSSWFLIVSNVMNLGKINDSIQEDIKLQNLQEKELFLVDLEQYLIQFESQPQSIDETTETADSETHIQE</sequence>
<keyword evidence="1" id="KW-0175">Coiled coil</keyword>
<reference evidence="3" key="1">
    <citation type="journal article" date="2014" name="Cell">
        <title>The Architecture of a Scrambled Genome Reveals Massive Levels of Genomic Rearrangement during Development.</title>
        <authorList>
            <person name="Chen X."/>
            <person name="Bracht J.R."/>
            <person name="Goldman A.D."/>
            <person name="Dolzhenko E."/>
            <person name="Clay D.M."/>
            <person name="Swart E.C."/>
            <person name="Perlman D.H."/>
            <person name="Doak T.G."/>
            <person name="Stuart A."/>
            <person name="Amemiya C.T."/>
            <person name="Sebra R.P."/>
            <person name="Landweber L.F."/>
        </authorList>
    </citation>
    <scope>NUCLEOTIDE SEQUENCE [LARGE SCALE GENOMIC DNA]</scope>
    <source>
        <strain evidence="3">JRB310</strain>
    </source>
</reference>
<dbReference type="AlphaFoldDB" id="A0A073HYG7"/>
<evidence type="ECO:0000313" key="3">
    <source>
        <dbReference type="Proteomes" id="UP000053232"/>
    </source>
</evidence>
<protein>
    <submittedName>
        <fullName evidence="2">Uncharacterized protein</fullName>
    </submittedName>
</protein>
<evidence type="ECO:0000313" key="2">
    <source>
        <dbReference type="EMBL" id="KEJ83023.1"/>
    </source>
</evidence>
<organism evidence="2 3">
    <name type="scientific">Oxytricha trifallax</name>
    <dbReference type="NCBI Taxonomy" id="1172189"/>
    <lineage>
        <taxon>Eukaryota</taxon>
        <taxon>Sar</taxon>
        <taxon>Alveolata</taxon>
        <taxon>Ciliophora</taxon>
        <taxon>Intramacronucleata</taxon>
        <taxon>Spirotrichea</taxon>
        <taxon>Stichotrichia</taxon>
        <taxon>Sporadotrichida</taxon>
        <taxon>Oxytrichidae</taxon>
        <taxon>Oxytrichinae</taxon>
        <taxon>Oxytricha</taxon>
    </lineage>
</organism>
<dbReference type="EMBL" id="ARYC01001143">
    <property type="protein sequence ID" value="KEJ83023.1"/>
    <property type="molecule type" value="Genomic_DNA"/>
</dbReference>
<comment type="caution">
    <text evidence="2">The sequence shown here is derived from an EMBL/GenBank/DDBJ whole genome shotgun (WGS) entry which is preliminary data.</text>
</comment>